<dbReference type="GO" id="GO:0020037">
    <property type="term" value="F:heme binding"/>
    <property type="evidence" value="ECO:0007669"/>
    <property type="project" value="InterPro"/>
</dbReference>
<keyword evidence="10" id="KW-0472">Membrane</keyword>
<evidence type="ECO:0000256" key="10">
    <source>
        <dbReference type="ARBA" id="ARBA00023136"/>
    </source>
</evidence>
<proteinExistence type="inferred from homology"/>
<sequence length="515" mass="58811">MDIFICSFTTSCVVVALMYGWRILNWVWFKPKNLEKRLRQQGFDGNSYRFFNGDLKEISSIAREAELKPMIFSNDIVPRVYPIFHKASQKFGEKCFVWFGPKPALIVLDPELIRDVLSKNYIFQKPPGSPLASLLGRGLVMLEADEWAKHRKLINPAFHVQKLKHMVASFYMSCGNMLSKWDEIVGSDGSVEVDVWPYLQAMTSDVISRAAFGSSYDEGGKIYQLQKEQADRILDANRSLHIPGWRFLPTKVNRRMKEIRKEIESIFLNIISRRMKEVEAGEASREDLLGILLESNLKEIKQHGTKFGMGMKEVIEECKIFFFAGQDTSASLLVWTMILLSKHKDWQVRARDEVLQVFGRGKPDYQELSHLKIVSMVLYEVLRLYPPIVMLARVTERESGSGKVTIPAGVQLMLPVLLLHHDPKIWGDDVKEFNPGRFSEGVSKATQGKLTYLPFGWGPRVCIAQNFALLQSKMALATILQHYSFELSPSYCHAPRTVISLQPQHGADLILTKLH</sequence>
<comment type="similarity">
    <text evidence="2 12">Belongs to the cytochrome P450 family.</text>
</comment>
<dbReference type="InterPro" id="IPR002401">
    <property type="entry name" value="Cyt_P450_E_grp-I"/>
</dbReference>
<dbReference type="InterPro" id="IPR001128">
    <property type="entry name" value="Cyt_P450"/>
</dbReference>
<keyword evidence="9 12" id="KW-0503">Monooxygenase</keyword>
<organism evidence="13 14">
    <name type="scientific">Perilla frutescens var. hirtella</name>
    <name type="common">Perilla citriodora</name>
    <name type="synonym">Perilla setoyensis</name>
    <dbReference type="NCBI Taxonomy" id="608512"/>
    <lineage>
        <taxon>Eukaryota</taxon>
        <taxon>Viridiplantae</taxon>
        <taxon>Streptophyta</taxon>
        <taxon>Embryophyta</taxon>
        <taxon>Tracheophyta</taxon>
        <taxon>Spermatophyta</taxon>
        <taxon>Magnoliopsida</taxon>
        <taxon>eudicotyledons</taxon>
        <taxon>Gunneridae</taxon>
        <taxon>Pentapetalae</taxon>
        <taxon>asterids</taxon>
        <taxon>lamiids</taxon>
        <taxon>Lamiales</taxon>
        <taxon>Lamiaceae</taxon>
        <taxon>Nepetoideae</taxon>
        <taxon>Elsholtzieae</taxon>
        <taxon>Perilla</taxon>
    </lineage>
</organism>
<dbReference type="GO" id="GO:0009753">
    <property type="term" value="P:response to jasmonic acid"/>
    <property type="evidence" value="ECO:0007669"/>
    <property type="project" value="UniProtKB-ARBA"/>
</dbReference>
<keyword evidence="4" id="KW-0812">Transmembrane</keyword>
<dbReference type="EMBL" id="SDAM02000057">
    <property type="protein sequence ID" value="KAH6833531.1"/>
    <property type="molecule type" value="Genomic_DNA"/>
</dbReference>
<reference evidence="13 14" key="1">
    <citation type="journal article" date="2021" name="Nat. Commun.">
        <title>Incipient diploidization of the medicinal plant Perilla within 10,000 years.</title>
        <authorList>
            <person name="Zhang Y."/>
            <person name="Shen Q."/>
            <person name="Leng L."/>
            <person name="Zhang D."/>
            <person name="Chen S."/>
            <person name="Shi Y."/>
            <person name="Ning Z."/>
            <person name="Chen S."/>
        </authorList>
    </citation>
    <scope>NUCLEOTIDE SEQUENCE [LARGE SCALE GENOMIC DNA]</scope>
    <source>
        <strain evidence="14">cv. PC099</strain>
    </source>
</reference>
<keyword evidence="8 11" id="KW-0408">Iron</keyword>
<dbReference type="AlphaFoldDB" id="A0AAD4PBP4"/>
<evidence type="ECO:0000256" key="4">
    <source>
        <dbReference type="ARBA" id="ARBA00022692"/>
    </source>
</evidence>
<protein>
    <submittedName>
        <fullName evidence="13">Cytochrome P450</fullName>
    </submittedName>
</protein>
<dbReference type="Pfam" id="PF00067">
    <property type="entry name" value="p450"/>
    <property type="match status" value="1"/>
</dbReference>
<evidence type="ECO:0000256" key="12">
    <source>
        <dbReference type="RuleBase" id="RU000461"/>
    </source>
</evidence>
<evidence type="ECO:0000256" key="9">
    <source>
        <dbReference type="ARBA" id="ARBA00023033"/>
    </source>
</evidence>
<comment type="subcellular location">
    <subcellularLocation>
        <location evidence="1">Membrane</location>
        <topology evidence="1">Single-pass membrane protein</topology>
    </subcellularLocation>
</comment>
<evidence type="ECO:0000256" key="11">
    <source>
        <dbReference type="PIRSR" id="PIRSR602401-1"/>
    </source>
</evidence>
<dbReference type="PANTHER" id="PTHR24282">
    <property type="entry name" value="CYTOCHROME P450 FAMILY MEMBER"/>
    <property type="match status" value="1"/>
</dbReference>
<evidence type="ECO:0000313" key="13">
    <source>
        <dbReference type="EMBL" id="KAH6833531.1"/>
    </source>
</evidence>
<accession>A0AAD4PBP4</accession>
<gene>
    <name evidence="13" type="ORF">C2S53_004910</name>
</gene>
<dbReference type="GO" id="GO:0009820">
    <property type="term" value="P:alkaloid metabolic process"/>
    <property type="evidence" value="ECO:0007669"/>
    <property type="project" value="UniProtKB-ARBA"/>
</dbReference>
<keyword evidence="6" id="KW-1133">Transmembrane helix</keyword>
<dbReference type="Gene3D" id="1.10.630.10">
    <property type="entry name" value="Cytochrome P450"/>
    <property type="match status" value="1"/>
</dbReference>
<evidence type="ECO:0000256" key="5">
    <source>
        <dbReference type="ARBA" id="ARBA00022723"/>
    </source>
</evidence>
<dbReference type="InterPro" id="IPR017972">
    <property type="entry name" value="Cyt_P450_CS"/>
</dbReference>
<dbReference type="PROSITE" id="PS00086">
    <property type="entry name" value="CYTOCHROME_P450"/>
    <property type="match status" value="1"/>
</dbReference>
<keyword evidence="7 12" id="KW-0560">Oxidoreductase</keyword>
<dbReference type="PRINTS" id="PR00385">
    <property type="entry name" value="P450"/>
</dbReference>
<keyword evidence="5 11" id="KW-0479">Metal-binding</keyword>
<dbReference type="SUPFAM" id="SSF48264">
    <property type="entry name" value="Cytochrome P450"/>
    <property type="match status" value="1"/>
</dbReference>
<dbReference type="GO" id="GO:0005506">
    <property type="term" value="F:iron ion binding"/>
    <property type="evidence" value="ECO:0007669"/>
    <property type="project" value="InterPro"/>
</dbReference>
<dbReference type="PRINTS" id="PR00463">
    <property type="entry name" value="EP450I"/>
</dbReference>
<evidence type="ECO:0000256" key="7">
    <source>
        <dbReference type="ARBA" id="ARBA00023002"/>
    </source>
</evidence>
<dbReference type="GO" id="GO:0016020">
    <property type="term" value="C:membrane"/>
    <property type="evidence" value="ECO:0007669"/>
    <property type="project" value="UniProtKB-SubCell"/>
</dbReference>
<dbReference type="InterPro" id="IPR050665">
    <property type="entry name" value="Cytochrome_P450_Monooxygen"/>
</dbReference>
<comment type="cofactor">
    <cofactor evidence="11">
        <name>heme</name>
        <dbReference type="ChEBI" id="CHEBI:30413"/>
    </cofactor>
</comment>
<evidence type="ECO:0000313" key="14">
    <source>
        <dbReference type="Proteomes" id="UP001190926"/>
    </source>
</evidence>
<dbReference type="Proteomes" id="UP001190926">
    <property type="component" value="Unassembled WGS sequence"/>
</dbReference>
<evidence type="ECO:0000256" key="3">
    <source>
        <dbReference type="ARBA" id="ARBA00022617"/>
    </source>
</evidence>
<dbReference type="PANTHER" id="PTHR24282:SF255">
    <property type="entry name" value="CYTOCHROME P450 72A11-RELATED"/>
    <property type="match status" value="1"/>
</dbReference>
<dbReference type="GO" id="GO:0016705">
    <property type="term" value="F:oxidoreductase activity, acting on paired donors, with incorporation or reduction of molecular oxygen"/>
    <property type="evidence" value="ECO:0007669"/>
    <property type="project" value="InterPro"/>
</dbReference>
<comment type="caution">
    <text evidence="13">The sequence shown here is derived from an EMBL/GenBank/DDBJ whole genome shotgun (WGS) entry which is preliminary data.</text>
</comment>
<dbReference type="CDD" id="cd20642">
    <property type="entry name" value="CYP72"/>
    <property type="match status" value="1"/>
</dbReference>
<keyword evidence="3 11" id="KW-0349">Heme</keyword>
<keyword evidence="14" id="KW-1185">Reference proteome</keyword>
<evidence type="ECO:0000256" key="8">
    <source>
        <dbReference type="ARBA" id="ARBA00023004"/>
    </source>
</evidence>
<name>A0AAD4PBP4_PERFH</name>
<dbReference type="InterPro" id="IPR036396">
    <property type="entry name" value="Cyt_P450_sf"/>
</dbReference>
<evidence type="ECO:0000256" key="1">
    <source>
        <dbReference type="ARBA" id="ARBA00004167"/>
    </source>
</evidence>
<feature type="binding site" description="axial binding residue" evidence="11">
    <location>
        <position position="462"/>
    </location>
    <ligand>
        <name>heme</name>
        <dbReference type="ChEBI" id="CHEBI:30413"/>
    </ligand>
    <ligandPart>
        <name>Fe</name>
        <dbReference type="ChEBI" id="CHEBI:18248"/>
    </ligandPart>
</feature>
<evidence type="ECO:0000256" key="6">
    <source>
        <dbReference type="ARBA" id="ARBA00022989"/>
    </source>
</evidence>
<evidence type="ECO:0000256" key="2">
    <source>
        <dbReference type="ARBA" id="ARBA00010617"/>
    </source>
</evidence>
<dbReference type="GO" id="GO:0004497">
    <property type="term" value="F:monooxygenase activity"/>
    <property type="evidence" value="ECO:0007669"/>
    <property type="project" value="UniProtKB-KW"/>
</dbReference>
<dbReference type="FunFam" id="1.10.630.10:FF:000029">
    <property type="entry name" value="Cytochrome P450 734A1"/>
    <property type="match status" value="1"/>
</dbReference>